<accession>A0A6J8AUH2</accession>
<organism evidence="1 2">
    <name type="scientific">Mytilus coruscus</name>
    <name type="common">Sea mussel</name>
    <dbReference type="NCBI Taxonomy" id="42192"/>
    <lineage>
        <taxon>Eukaryota</taxon>
        <taxon>Metazoa</taxon>
        <taxon>Spiralia</taxon>
        <taxon>Lophotrochozoa</taxon>
        <taxon>Mollusca</taxon>
        <taxon>Bivalvia</taxon>
        <taxon>Autobranchia</taxon>
        <taxon>Pteriomorphia</taxon>
        <taxon>Mytilida</taxon>
        <taxon>Mytiloidea</taxon>
        <taxon>Mytilidae</taxon>
        <taxon>Mytilinae</taxon>
        <taxon>Mytilus</taxon>
    </lineage>
</organism>
<reference evidence="1 2" key="1">
    <citation type="submission" date="2020-06" db="EMBL/GenBank/DDBJ databases">
        <authorList>
            <person name="Li R."/>
            <person name="Bekaert M."/>
        </authorList>
    </citation>
    <scope>NUCLEOTIDE SEQUENCE [LARGE SCALE GENOMIC DNA]</scope>
    <source>
        <strain evidence="2">wild</strain>
    </source>
</reference>
<evidence type="ECO:0000313" key="2">
    <source>
        <dbReference type="Proteomes" id="UP000507470"/>
    </source>
</evidence>
<dbReference type="Proteomes" id="UP000507470">
    <property type="component" value="Unassembled WGS sequence"/>
</dbReference>
<dbReference type="AlphaFoldDB" id="A0A6J8AUH2"/>
<gene>
    <name evidence="1" type="ORF">MCOR_10509</name>
</gene>
<dbReference type="EMBL" id="CACVKT020001854">
    <property type="protein sequence ID" value="CAC5372428.1"/>
    <property type="molecule type" value="Genomic_DNA"/>
</dbReference>
<protein>
    <submittedName>
        <fullName evidence="1">Uncharacterized protein</fullName>
    </submittedName>
</protein>
<evidence type="ECO:0000313" key="1">
    <source>
        <dbReference type="EMBL" id="CAC5372428.1"/>
    </source>
</evidence>
<proteinExistence type="predicted"/>
<keyword evidence="2" id="KW-1185">Reference proteome</keyword>
<name>A0A6J8AUH2_MYTCO</name>
<sequence length="171" mass="18069">MSSPMTGVSVTNLIQQVIPSVSVSSLQSDPVTNHVLSKNYTVNNWSQYFMPVTGFPPVQSLQGPITTNLQSTVANISGTSSSVPSMSNFSLPFGNVLPGFPSVPNGITLTNATGIQPTPSITQLSPSSLSVITSLIGQLVNSESTQHGKDTELSVTNKQSSTLHTFTFNRK</sequence>